<sequence>MLILDEATSSIDTRTELKIQHAFSIMMKGRTSFIIAHRLSTIQDADVILVMKDGQIIEQGKHEELLKKNGFYANLYNSQFAV</sequence>
<comment type="caution">
    <text evidence="1">The sequence shown here is derived from an EMBL/GenBank/DDBJ whole genome shotgun (WGS) entry which is preliminary data.</text>
</comment>
<dbReference type="PANTHER" id="PTHR43394">
    <property type="entry name" value="ATP-DEPENDENT PERMEASE MDL1, MITOCHONDRIAL"/>
    <property type="match status" value="1"/>
</dbReference>
<dbReference type="GO" id="GO:0015421">
    <property type="term" value="F:ABC-type oligopeptide transporter activity"/>
    <property type="evidence" value="ECO:0007669"/>
    <property type="project" value="TreeGrafter"/>
</dbReference>
<dbReference type="GO" id="GO:0005743">
    <property type="term" value="C:mitochondrial inner membrane"/>
    <property type="evidence" value="ECO:0007669"/>
    <property type="project" value="TreeGrafter"/>
</dbReference>
<dbReference type="GO" id="GO:0005524">
    <property type="term" value="F:ATP binding"/>
    <property type="evidence" value="ECO:0007669"/>
    <property type="project" value="UniProtKB-KW"/>
</dbReference>
<dbReference type="GO" id="GO:0090374">
    <property type="term" value="P:oligopeptide export from mitochondrion"/>
    <property type="evidence" value="ECO:0007669"/>
    <property type="project" value="TreeGrafter"/>
</dbReference>
<organism evidence="1">
    <name type="scientific">bioreactor metagenome</name>
    <dbReference type="NCBI Taxonomy" id="1076179"/>
    <lineage>
        <taxon>unclassified sequences</taxon>
        <taxon>metagenomes</taxon>
        <taxon>ecological metagenomes</taxon>
    </lineage>
</organism>
<proteinExistence type="predicted"/>
<gene>
    <name evidence="1" type="ORF">SDC9_119443</name>
</gene>
<keyword evidence="1" id="KW-0547">Nucleotide-binding</keyword>
<dbReference type="InterPro" id="IPR039421">
    <property type="entry name" value="Type_1_exporter"/>
</dbReference>
<dbReference type="EMBL" id="VSSQ01024763">
    <property type="protein sequence ID" value="MPM72467.1"/>
    <property type="molecule type" value="Genomic_DNA"/>
</dbReference>
<evidence type="ECO:0000313" key="1">
    <source>
        <dbReference type="EMBL" id="MPM72467.1"/>
    </source>
</evidence>
<dbReference type="InterPro" id="IPR027417">
    <property type="entry name" value="P-loop_NTPase"/>
</dbReference>
<keyword evidence="1" id="KW-0067">ATP-binding</keyword>
<accession>A0A645C5J5</accession>
<dbReference type="Gene3D" id="3.40.50.300">
    <property type="entry name" value="P-loop containing nucleotide triphosphate hydrolases"/>
    <property type="match status" value="1"/>
</dbReference>
<reference evidence="1" key="1">
    <citation type="submission" date="2019-08" db="EMBL/GenBank/DDBJ databases">
        <authorList>
            <person name="Kucharzyk K."/>
            <person name="Murdoch R.W."/>
            <person name="Higgins S."/>
            <person name="Loffler F."/>
        </authorList>
    </citation>
    <scope>NUCLEOTIDE SEQUENCE</scope>
</reference>
<name>A0A645C5J5_9ZZZZ</name>
<protein>
    <submittedName>
        <fullName evidence="1">Putative ABC transporter ATP-binding protein</fullName>
    </submittedName>
</protein>
<dbReference type="PANTHER" id="PTHR43394:SF1">
    <property type="entry name" value="ATP-BINDING CASSETTE SUB-FAMILY B MEMBER 10, MITOCHONDRIAL"/>
    <property type="match status" value="1"/>
</dbReference>
<dbReference type="SUPFAM" id="SSF52540">
    <property type="entry name" value="P-loop containing nucleoside triphosphate hydrolases"/>
    <property type="match status" value="1"/>
</dbReference>
<dbReference type="AlphaFoldDB" id="A0A645C5J5"/>